<keyword evidence="5" id="KW-0001">2Fe-2S</keyword>
<dbReference type="GO" id="GO:0051537">
    <property type="term" value="F:2 iron, 2 sulfur cluster binding"/>
    <property type="evidence" value="ECO:0007669"/>
    <property type="project" value="UniProtKB-KW"/>
</dbReference>
<evidence type="ECO:0000313" key="14">
    <source>
        <dbReference type="Proteomes" id="UP000663929"/>
    </source>
</evidence>
<dbReference type="GO" id="GO:0031071">
    <property type="term" value="F:cysteine desulfurase activity"/>
    <property type="evidence" value="ECO:0007669"/>
    <property type="project" value="UniProtKB-EC"/>
</dbReference>
<evidence type="ECO:0000256" key="9">
    <source>
        <dbReference type="ARBA" id="ARBA00023014"/>
    </source>
</evidence>
<dbReference type="EC" id="2.8.1.7" evidence="3"/>
<dbReference type="InterPro" id="IPR020578">
    <property type="entry name" value="Aminotrans_V_PyrdxlP_BS"/>
</dbReference>
<comment type="catalytic activity">
    <reaction evidence="10">
        <text>(sulfur carrier)-H + L-cysteine = (sulfur carrier)-SH + L-alanine</text>
        <dbReference type="Rhea" id="RHEA:43892"/>
        <dbReference type="Rhea" id="RHEA-COMP:14737"/>
        <dbReference type="Rhea" id="RHEA-COMP:14739"/>
        <dbReference type="ChEBI" id="CHEBI:29917"/>
        <dbReference type="ChEBI" id="CHEBI:35235"/>
        <dbReference type="ChEBI" id="CHEBI:57972"/>
        <dbReference type="ChEBI" id="CHEBI:64428"/>
        <dbReference type="EC" id="2.8.1.7"/>
    </reaction>
</comment>
<dbReference type="InterPro" id="IPR016454">
    <property type="entry name" value="Cysteine_dSase"/>
</dbReference>
<proteinExistence type="inferred from homology"/>
<keyword evidence="6" id="KW-0479">Metal-binding</keyword>
<protein>
    <recommendedName>
        <fullName evidence="3">cysteine desulfurase</fullName>
        <ecNumber evidence="3">2.8.1.7</ecNumber>
    </recommendedName>
</protein>
<dbReference type="GO" id="GO:0008483">
    <property type="term" value="F:transaminase activity"/>
    <property type="evidence" value="ECO:0007669"/>
    <property type="project" value="UniProtKB-KW"/>
</dbReference>
<dbReference type="PANTHER" id="PTHR11601:SF34">
    <property type="entry name" value="CYSTEINE DESULFURASE"/>
    <property type="match status" value="1"/>
</dbReference>
<dbReference type="KEGG" id="scor:J3U87_16035"/>
<organism evidence="13 14">
    <name type="scientific">Sulfidibacter corallicola</name>
    <dbReference type="NCBI Taxonomy" id="2818388"/>
    <lineage>
        <taxon>Bacteria</taxon>
        <taxon>Pseudomonadati</taxon>
        <taxon>Acidobacteriota</taxon>
        <taxon>Holophagae</taxon>
        <taxon>Acanthopleuribacterales</taxon>
        <taxon>Acanthopleuribacteraceae</taxon>
        <taxon>Sulfidibacter</taxon>
    </lineage>
</organism>
<name>A0A8A4TVJ7_SULCO</name>
<evidence type="ECO:0000259" key="12">
    <source>
        <dbReference type="Pfam" id="PF00266"/>
    </source>
</evidence>
<dbReference type="EMBL" id="CP071793">
    <property type="protein sequence ID" value="QTD53959.1"/>
    <property type="molecule type" value="Genomic_DNA"/>
</dbReference>
<evidence type="ECO:0000256" key="10">
    <source>
        <dbReference type="ARBA" id="ARBA00050776"/>
    </source>
</evidence>
<dbReference type="GO" id="GO:0046872">
    <property type="term" value="F:metal ion binding"/>
    <property type="evidence" value="ECO:0007669"/>
    <property type="project" value="UniProtKB-KW"/>
</dbReference>
<evidence type="ECO:0000256" key="5">
    <source>
        <dbReference type="ARBA" id="ARBA00022714"/>
    </source>
</evidence>
<dbReference type="FunFam" id="3.40.640.10:FF:000003">
    <property type="entry name" value="Cysteine desulfurase IscS"/>
    <property type="match status" value="1"/>
</dbReference>
<dbReference type="RefSeq" id="WP_237384059.1">
    <property type="nucleotide sequence ID" value="NZ_CP071793.1"/>
</dbReference>
<evidence type="ECO:0000256" key="1">
    <source>
        <dbReference type="ARBA" id="ARBA00001933"/>
    </source>
</evidence>
<comment type="similarity">
    <text evidence="2">Belongs to the class-V pyridoxal-phosphate-dependent aminotransferase family. NifS/IscS subfamily.</text>
</comment>
<evidence type="ECO:0000256" key="4">
    <source>
        <dbReference type="ARBA" id="ARBA00022679"/>
    </source>
</evidence>
<dbReference type="Gene3D" id="3.90.1150.10">
    <property type="entry name" value="Aspartate Aminotransferase, domain 1"/>
    <property type="match status" value="1"/>
</dbReference>
<keyword evidence="9" id="KW-0411">Iron-sulfur</keyword>
<evidence type="ECO:0000256" key="11">
    <source>
        <dbReference type="RuleBase" id="RU004504"/>
    </source>
</evidence>
<evidence type="ECO:0000256" key="2">
    <source>
        <dbReference type="ARBA" id="ARBA00006490"/>
    </source>
</evidence>
<gene>
    <name evidence="13" type="ORF">J3U87_16035</name>
</gene>
<keyword evidence="13" id="KW-0032">Aminotransferase</keyword>
<reference evidence="13" key="1">
    <citation type="submission" date="2021-03" db="EMBL/GenBank/DDBJ databases">
        <title>Acanthopleuribacteraceae sp. M133.</title>
        <authorList>
            <person name="Wang G."/>
        </authorList>
    </citation>
    <scope>NUCLEOTIDE SEQUENCE</scope>
    <source>
        <strain evidence="13">M133</strain>
    </source>
</reference>
<evidence type="ECO:0000256" key="3">
    <source>
        <dbReference type="ARBA" id="ARBA00012239"/>
    </source>
</evidence>
<keyword evidence="8" id="KW-0408">Iron</keyword>
<feature type="domain" description="Aminotransferase class V" evidence="12">
    <location>
        <begin position="7"/>
        <end position="366"/>
    </location>
</feature>
<dbReference type="InterPro" id="IPR015424">
    <property type="entry name" value="PyrdxlP-dep_Trfase"/>
</dbReference>
<dbReference type="Gene3D" id="3.40.640.10">
    <property type="entry name" value="Type I PLP-dependent aspartate aminotransferase-like (Major domain)"/>
    <property type="match status" value="1"/>
</dbReference>
<keyword evidence="4" id="KW-0808">Transferase</keyword>
<evidence type="ECO:0000256" key="7">
    <source>
        <dbReference type="ARBA" id="ARBA00022898"/>
    </source>
</evidence>
<dbReference type="SUPFAM" id="SSF53383">
    <property type="entry name" value="PLP-dependent transferases"/>
    <property type="match status" value="1"/>
</dbReference>
<dbReference type="Pfam" id="PF00266">
    <property type="entry name" value="Aminotran_5"/>
    <property type="match status" value="1"/>
</dbReference>
<dbReference type="PIRSF" id="PIRSF005572">
    <property type="entry name" value="NifS"/>
    <property type="match status" value="1"/>
</dbReference>
<evidence type="ECO:0000256" key="8">
    <source>
        <dbReference type="ARBA" id="ARBA00023004"/>
    </source>
</evidence>
<sequence>MSVKTPVYLDYQSTTPVDPRVVTRMLPFFTERFGNAASVEHRFGWEAEEAVAQARERLATSIGAKPEEIVFTSGATESNNLAILGVAWAYRRKGDHLITVATEHKAVLDPFEAWRREGGQVTVLPVGRDGMLDLQRLEDAVTDRTTLVSVMAANNEIGVLQDLEAIGRIAKNRGVLFHSDAAQALGKIDLDMDAMGIDLLSFSGHKIYAPKGIGGLYVRRRNPRVRLAPQIFGGGHERGLRSGTLNVPAIVALGEAVFLARTEMTEEAERLRTWRDKLWTGLQRLGGVFLNGALEPRLPGNLNVSFDGVAGEKLLLGLQDLALSSRSACTTASDTPSHVLAAIGAETEAARAALRIGLGRFTTEAECAYAESRIVEEVKKLRVRAAWHAAV</sequence>
<comment type="cofactor">
    <cofactor evidence="1 11">
        <name>pyridoxal 5'-phosphate</name>
        <dbReference type="ChEBI" id="CHEBI:597326"/>
    </cofactor>
</comment>
<keyword evidence="7" id="KW-0663">Pyridoxal phosphate</keyword>
<dbReference type="InterPro" id="IPR015421">
    <property type="entry name" value="PyrdxlP-dep_Trfase_major"/>
</dbReference>
<evidence type="ECO:0000313" key="13">
    <source>
        <dbReference type="EMBL" id="QTD53959.1"/>
    </source>
</evidence>
<dbReference type="InterPro" id="IPR000192">
    <property type="entry name" value="Aminotrans_V_dom"/>
</dbReference>
<accession>A0A8A4TVJ7</accession>
<dbReference type="PANTHER" id="PTHR11601">
    <property type="entry name" value="CYSTEINE DESULFURYLASE FAMILY MEMBER"/>
    <property type="match status" value="1"/>
</dbReference>
<dbReference type="InterPro" id="IPR015422">
    <property type="entry name" value="PyrdxlP-dep_Trfase_small"/>
</dbReference>
<dbReference type="Proteomes" id="UP000663929">
    <property type="component" value="Chromosome"/>
</dbReference>
<dbReference type="PROSITE" id="PS00595">
    <property type="entry name" value="AA_TRANSFER_CLASS_5"/>
    <property type="match status" value="1"/>
</dbReference>
<keyword evidence="14" id="KW-1185">Reference proteome</keyword>
<evidence type="ECO:0000256" key="6">
    <source>
        <dbReference type="ARBA" id="ARBA00022723"/>
    </source>
</evidence>
<dbReference type="AlphaFoldDB" id="A0A8A4TVJ7"/>